<keyword evidence="4" id="KW-0547">Nucleotide-binding</keyword>
<dbReference type="RefSeq" id="XP_022466083.1">
    <property type="nucleotide sequence ID" value="XM_022609715.1"/>
</dbReference>
<keyword evidence="6" id="KW-0648">Protein biosynthesis</keyword>
<evidence type="ECO:0000313" key="9">
    <source>
        <dbReference type="EMBL" id="CCK71838.1"/>
    </source>
</evidence>
<dbReference type="GO" id="GO:0005524">
    <property type="term" value="F:ATP binding"/>
    <property type="evidence" value="ECO:0007669"/>
    <property type="project" value="UniProtKB-KW"/>
</dbReference>
<keyword evidence="10" id="KW-1185">Reference proteome</keyword>
<dbReference type="PROSITE" id="PS50862">
    <property type="entry name" value="AA_TRNA_LIGASE_II"/>
    <property type="match status" value="1"/>
</dbReference>
<dbReference type="EMBL" id="HE978322">
    <property type="protein sequence ID" value="CCK71838.1"/>
    <property type="molecule type" value="Genomic_DNA"/>
</dbReference>
<dbReference type="STRING" id="1071383.J7RQ00"/>
<dbReference type="CDD" id="cd04318">
    <property type="entry name" value="EcAsnRS_like_N"/>
    <property type="match status" value="1"/>
</dbReference>
<dbReference type="GeneID" id="34527581"/>
<keyword evidence="5" id="KW-0067">ATP-binding</keyword>
<keyword evidence="7" id="KW-0030">Aminoacyl-tRNA synthetase</keyword>
<dbReference type="GO" id="GO:0005739">
    <property type="term" value="C:mitochondrion"/>
    <property type="evidence" value="ECO:0007669"/>
    <property type="project" value="TreeGrafter"/>
</dbReference>
<dbReference type="HOGENOM" id="CLU_004553_2_0_1"/>
<gene>
    <name evidence="9" type="primary">KNAG0I00470</name>
    <name evidence="9" type="ordered locus">KNAG_0I00470</name>
</gene>
<protein>
    <recommendedName>
        <fullName evidence="2">asparagine--tRNA ligase</fullName>
        <ecNumber evidence="2">6.1.1.22</ecNumber>
    </recommendedName>
</protein>
<comment type="similarity">
    <text evidence="1">Belongs to the class-II aminoacyl-tRNA synthetase family.</text>
</comment>
<dbReference type="PANTHER" id="PTHR22594">
    <property type="entry name" value="ASPARTYL/LYSYL-TRNA SYNTHETASE"/>
    <property type="match status" value="1"/>
</dbReference>
<dbReference type="Proteomes" id="UP000006310">
    <property type="component" value="Chromosome 9"/>
</dbReference>
<evidence type="ECO:0000256" key="1">
    <source>
        <dbReference type="ARBA" id="ARBA00008226"/>
    </source>
</evidence>
<dbReference type="NCBIfam" id="TIGR00457">
    <property type="entry name" value="asnS"/>
    <property type="match status" value="1"/>
</dbReference>
<dbReference type="GO" id="GO:0006421">
    <property type="term" value="P:asparaginyl-tRNA aminoacylation"/>
    <property type="evidence" value="ECO:0007669"/>
    <property type="project" value="InterPro"/>
</dbReference>
<dbReference type="GO" id="GO:0004816">
    <property type="term" value="F:asparagine-tRNA ligase activity"/>
    <property type="evidence" value="ECO:0007669"/>
    <property type="project" value="UniProtKB-EC"/>
</dbReference>
<dbReference type="EC" id="6.1.1.22" evidence="2"/>
<evidence type="ECO:0000259" key="8">
    <source>
        <dbReference type="PROSITE" id="PS50862"/>
    </source>
</evidence>
<reference evidence="9 10" key="1">
    <citation type="journal article" date="2011" name="Proc. Natl. Acad. Sci. U.S.A.">
        <title>Evolutionary erosion of yeast sex chromosomes by mating-type switching accidents.</title>
        <authorList>
            <person name="Gordon J.L."/>
            <person name="Armisen D."/>
            <person name="Proux-Wera E."/>
            <person name="Oheigeartaigh S.S."/>
            <person name="Byrne K.P."/>
            <person name="Wolfe K.H."/>
        </authorList>
    </citation>
    <scope>NUCLEOTIDE SEQUENCE [LARGE SCALE GENOMIC DNA]</scope>
    <source>
        <strain evidence="10">ATCC MYA-139 / BCRC 22969 / CBS 8797 / CCRC 22969 / KCTC 17520 / NBRC 10181 / NCYC 3082</strain>
    </source>
</reference>
<organism evidence="9 10">
    <name type="scientific">Huiozyma naganishii (strain ATCC MYA-139 / BCRC 22969 / CBS 8797 / KCTC 17520 / NBRC 10181 / NCYC 3082 / Yp74L-3)</name>
    <name type="common">Yeast</name>
    <name type="synonym">Kazachstania naganishii</name>
    <dbReference type="NCBI Taxonomy" id="1071383"/>
    <lineage>
        <taxon>Eukaryota</taxon>
        <taxon>Fungi</taxon>
        <taxon>Dikarya</taxon>
        <taxon>Ascomycota</taxon>
        <taxon>Saccharomycotina</taxon>
        <taxon>Saccharomycetes</taxon>
        <taxon>Saccharomycetales</taxon>
        <taxon>Saccharomycetaceae</taxon>
        <taxon>Huiozyma</taxon>
    </lineage>
</organism>
<keyword evidence="3" id="KW-0436">Ligase</keyword>
<dbReference type="KEGG" id="kng:KNAG_0I00470"/>
<evidence type="ECO:0000256" key="5">
    <source>
        <dbReference type="ARBA" id="ARBA00022840"/>
    </source>
</evidence>
<dbReference type="Pfam" id="PF00152">
    <property type="entry name" value="tRNA-synt_2"/>
    <property type="match status" value="1"/>
</dbReference>
<dbReference type="InterPro" id="IPR045864">
    <property type="entry name" value="aa-tRNA-synth_II/BPL/LPL"/>
</dbReference>
<evidence type="ECO:0000256" key="3">
    <source>
        <dbReference type="ARBA" id="ARBA00022598"/>
    </source>
</evidence>
<name>J7RQ00_HUIN7</name>
<dbReference type="OMA" id="PEMAFYD"/>
<evidence type="ECO:0000256" key="6">
    <source>
        <dbReference type="ARBA" id="ARBA00022917"/>
    </source>
</evidence>
<evidence type="ECO:0000256" key="2">
    <source>
        <dbReference type="ARBA" id="ARBA00012816"/>
    </source>
</evidence>
<reference evidence="10" key="2">
    <citation type="submission" date="2012-08" db="EMBL/GenBank/DDBJ databases">
        <title>Genome sequence of Kazachstania naganishii.</title>
        <authorList>
            <person name="Gordon J.L."/>
            <person name="Armisen D."/>
            <person name="Proux-Wera E."/>
            <person name="OhEigeartaigh S.S."/>
            <person name="Byrne K.P."/>
            <person name="Wolfe K.H."/>
        </authorList>
    </citation>
    <scope>NUCLEOTIDE SEQUENCE [LARGE SCALE GENOMIC DNA]</scope>
    <source>
        <strain evidence="10">ATCC MYA-139 / BCRC 22969 / CBS 8797 / CCRC 22969 / KCTC 17520 / NBRC 10181 / NCYC 3082</strain>
    </source>
</reference>
<feature type="domain" description="Aminoacyl-transfer RNA synthetases class-II family profile" evidence="8">
    <location>
        <begin position="136"/>
        <end position="432"/>
    </location>
</feature>
<evidence type="ECO:0000256" key="7">
    <source>
        <dbReference type="ARBA" id="ARBA00023146"/>
    </source>
</evidence>
<dbReference type="InterPro" id="IPR004364">
    <property type="entry name" value="Aa-tRNA-synt_II"/>
</dbReference>
<dbReference type="PANTHER" id="PTHR22594:SF34">
    <property type="entry name" value="ASPARAGINE--TRNA LIGASE, MITOCHONDRIAL-RELATED"/>
    <property type="match status" value="1"/>
</dbReference>
<evidence type="ECO:0000256" key="4">
    <source>
        <dbReference type="ARBA" id="ARBA00022741"/>
    </source>
</evidence>
<dbReference type="InterPro" id="IPR004522">
    <property type="entry name" value="Asn-tRNA-ligase"/>
</dbReference>
<dbReference type="Gene3D" id="3.30.930.10">
    <property type="entry name" value="Bira Bifunctional Protein, Domain 2"/>
    <property type="match status" value="1"/>
</dbReference>
<dbReference type="SUPFAM" id="SSF55681">
    <property type="entry name" value="Class II aaRS and biotin synthetases"/>
    <property type="match status" value="1"/>
</dbReference>
<dbReference type="OrthoDB" id="43906at2759"/>
<evidence type="ECO:0000313" key="10">
    <source>
        <dbReference type="Proteomes" id="UP000006310"/>
    </source>
</evidence>
<accession>J7RQ00</accession>
<sequence>MPCTVKQLYAQFQRALLSNNTVSPIVNGYISNITRLKNVSFININDGTTSQPLKLVLKNKPQDALRVGQTVQLESGHIVLTPTRPQPFEISVDSLRLLGNVPDNFPLQQKQLVNLAKIRSKYPLWKFKYNKLAQILRFRSSLELSLANKLDQIGFTKVDAPLLTNNDTEGHNETFKVSAAEWNSKNINLTVSTQLHLEVLAQSLSNVYALSPCFRAEGSDTGRHLAEFWMLELESTNWGHLPQLISGVQDLLIQVVQNIPQNIRDEFKEDIEVQERWGRITNENNWHQVEYRDVIKELQNNKHLFQIAPPTEHTFQTTGISSEHEKWIAEKLFNNGYVFIKNYPKSLKPFYMKPNSDDTVQCFDLIFPQIAEVIGGSVREDLPASLKDLPRDLDWYRELRTVGYRPTGGFGLGLERFIAYLLNIPNVKDTVPFYRVMNSEIVL</sequence>
<dbReference type="InterPro" id="IPR006195">
    <property type="entry name" value="aa-tRNA-synth_II"/>
</dbReference>
<dbReference type="AlphaFoldDB" id="J7RQ00"/>
<dbReference type="eggNOG" id="KOG0554">
    <property type="taxonomic scope" value="Eukaryota"/>
</dbReference>
<proteinExistence type="inferred from homology"/>